<dbReference type="PROSITE" id="PS51257">
    <property type="entry name" value="PROKAR_LIPOPROTEIN"/>
    <property type="match status" value="1"/>
</dbReference>
<evidence type="ECO:0008006" key="3">
    <source>
        <dbReference type="Google" id="ProtNLM"/>
    </source>
</evidence>
<dbReference type="EMBL" id="MK373771">
    <property type="protein sequence ID" value="QBQ76611.1"/>
    <property type="molecule type" value="Genomic_DNA"/>
</dbReference>
<dbReference type="Proteomes" id="UP000306923">
    <property type="component" value="Segment"/>
</dbReference>
<keyword evidence="2" id="KW-1185">Reference proteome</keyword>
<evidence type="ECO:0000313" key="2">
    <source>
        <dbReference type="Proteomes" id="UP000306923"/>
    </source>
</evidence>
<evidence type="ECO:0000313" key="1">
    <source>
        <dbReference type="EMBL" id="QBQ76611.1"/>
    </source>
</evidence>
<reference evidence="1 2" key="1">
    <citation type="submission" date="2019-01" db="EMBL/GenBank/DDBJ databases">
        <title>Still something new to discover - new insights into E. coli phage diversity and taxonomy.</title>
        <authorList>
            <person name="Korf I.H.E."/>
            <person name="Adriaennsens E."/>
            <person name="Dreiseikelmann B."/>
            <person name="Kropinski A."/>
            <person name="Nimtz M."/>
            <person name="Meier-Kolthoff J.P."/>
            <person name="Rohde M."/>
            <person name="van Raaij M."/>
            <person name="Wittmann J."/>
        </authorList>
    </citation>
    <scope>NUCLEOTIDE SEQUENCE [LARGE SCALE GENOMIC DNA]</scope>
</reference>
<organism evidence="1 2">
    <name type="scientific">Escherichia phage vB_EcoP_R4596</name>
    <dbReference type="NCBI Taxonomy" id="2508204"/>
    <lineage>
        <taxon>Viruses</taxon>
        <taxon>Duplodnaviria</taxon>
        <taxon>Heunggongvirae</taxon>
        <taxon>Uroviricota</taxon>
        <taxon>Caudoviricetes</taxon>
        <taxon>Autographivirales</taxon>
        <taxon>Autosignataviridae</taxon>
        <taxon>Molineuxvirinae</taxon>
        <taxon>Rodentiumvirus</taxon>
        <taxon>Rodentiumvirus R4596</taxon>
    </lineage>
</organism>
<accession>A0A482MRJ3</accession>
<name>A0A482MRJ3_9CAUD</name>
<protein>
    <recommendedName>
        <fullName evidence="3">O-spanin</fullName>
    </recommendedName>
</protein>
<sequence length="69" mass="7571">MKRIMLATILLIGSLTTSGCQQALPEKKGVKPLKPTLTAVYEVDDKVCFSKPDATQLGLYILSLERGYN</sequence>
<proteinExistence type="predicted"/>
<gene>
    <name evidence="1" type="ORF">R4596rev_00048</name>
</gene>